<accession>A0ABV6Z514</accession>
<organism evidence="4 5">
    <name type="scientific">candidate division CSSED10-310 bacterium</name>
    <dbReference type="NCBI Taxonomy" id="2855610"/>
    <lineage>
        <taxon>Bacteria</taxon>
        <taxon>Bacteria division CSSED10-310</taxon>
    </lineage>
</organism>
<evidence type="ECO:0000256" key="2">
    <source>
        <dbReference type="SAM" id="Phobius"/>
    </source>
</evidence>
<dbReference type="InterPro" id="IPR036457">
    <property type="entry name" value="PPM-type-like_dom_sf"/>
</dbReference>
<evidence type="ECO:0000313" key="5">
    <source>
        <dbReference type="Proteomes" id="UP001594351"/>
    </source>
</evidence>
<feature type="compositionally biased region" description="Pro residues" evidence="1">
    <location>
        <begin position="364"/>
        <end position="379"/>
    </location>
</feature>
<dbReference type="PROSITE" id="PS51746">
    <property type="entry name" value="PPM_2"/>
    <property type="match status" value="1"/>
</dbReference>
<keyword evidence="2" id="KW-1133">Transmembrane helix</keyword>
<keyword evidence="5" id="KW-1185">Reference proteome</keyword>
<dbReference type="SMART" id="SM00331">
    <property type="entry name" value="PP2C_SIG"/>
    <property type="match status" value="1"/>
</dbReference>
<dbReference type="InterPro" id="IPR015655">
    <property type="entry name" value="PP2C"/>
</dbReference>
<dbReference type="Pfam" id="PF00481">
    <property type="entry name" value="PP2C"/>
    <property type="match status" value="1"/>
</dbReference>
<feature type="region of interest" description="Disordered" evidence="1">
    <location>
        <begin position="357"/>
        <end position="398"/>
    </location>
</feature>
<proteinExistence type="predicted"/>
<dbReference type="CDD" id="cd00143">
    <property type="entry name" value="PP2Cc"/>
    <property type="match status" value="1"/>
</dbReference>
<feature type="region of interest" description="Disordered" evidence="1">
    <location>
        <begin position="298"/>
        <end position="326"/>
    </location>
</feature>
<keyword evidence="2" id="KW-0472">Membrane</keyword>
<sequence length="519" mass="57575">MELQFSAKTDVGIKRKVNEDCVYVNEQSGLCAVADGMGGHSAGDVASRMVIDIIEESFSDFQPSDDESIKEAINETIQLANYAVKMSASQNPEQRGMGSTITLLYFFDNKYYIAQVGDSRAYLIRDNQISQITEDHSLVQQELDKGLITEAEAESHVFKNIITRAIGIKDEVEVDFYNDRVMEDDIFLLCTDGLTNKVSNLDILKEATSPKPLDTITSSLIELANLRDGSDNISIVIMKIGSQVKEKSVEVVKPKRKLLYVLPIAAILIIAAIVLAYRYIPWPKKTDTKIAHLEATPTGEVRPTPTSVLEDKTPVKPPDMMSSSTEQGITAETGVDMRKTPEKVVQVPTASVKATPIPTQKPLIKPPTIEPTSAPPPTPRKTQIAKPTPQVDSMTSKPPLDTGTAFGEEMGDTYQRGLEALYEQGIPQATKIWNDMLYQTKKRYTLKIETDRQEKSVFSAFERYSDYKLFVLKKGQRYHVFAGLFSSSKGALQALEKLPAQIKKAGPIVQTVSSIRMKR</sequence>
<gene>
    <name evidence="4" type="ORF">ACFL27_25380</name>
</gene>
<feature type="transmembrane region" description="Helical" evidence="2">
    <location>
        <begin position="258"/>
        <end position="280"/>
    </location>
</feature>
<dbReference type="Proteomes" id="UP001594351">
    <property type="component" value="Unassembled WGS sequence"/>
</dbReference>
<evidence type="ECO:0000313" key="4">
    <source>
        <dbReference type="EMBL" id="MFC1853535.1"/>
    </source>
</evidence>
<dbReference type="EMBL" id="JBHPBY010000524">
    <property type="protein sequence ID" value="MFC1853535.1"/>
    <property type="molecule type" value="Genomic_DNA"/>
</dbReference>
<dbReference type="InterPro" id="IPR036680">
    <property type="entry name" value="SPOR-like_sf"/>
</dbReference>
<reference evidence="4 5" key="1">
    <citation type="submission" date="2024-09" db="EMBL/GenBank/DDBJ databases">
        <title>Laminarin stimulates single cell rates of sulfate reduction while oxygen inhibits transcriptomic activity in coastal marine sediment.</title>
        <authorList>
            <person name="Lindsay M."/>
            <person name="Orcutt B."/>
            <person name="Emerson D."/>
            <person name="Stepanauskas R."/>
            <person name="D'Angelo T."/>
        </authorList>
    </citation>
    <scope>NUCLEOTIDE SEQUENCE [LARGE SCALE GENOMIC DNA]</scope>
    <source>
        <strain evidence="4">SAG AM-311-K15</strain>
    </source>
</reference>
<evidence type="ECO:0000256" key="1">
    <source>
        <dbReference type="SAM" id="MobiDB-lite"/>
    </source>
</evidence>
<protein>
    <submittedName>
        <fullName evidence="4">Stp1/IreP family PP2C-type Ser/Thr phosphatase</fullName>
    </submittedName>
</protein>
<evidence type="ECO:0000259" key="3">
    <source>
        <dbReference type="PROSITE" id="PS51746"/>
    </source>
</evidence>
<dbReference type="SMART" id="SM00332">
    <property type="entry name" value="PP2Cc"/>
    <property type="match status" value="1"/>
</dbReference>
<feature type="domain" description="PPM-type phosphatase" evidence="3">
    <location>
        <begin position="4"/>
        <end position="240"/>
    </location>
</feature>
<dbReference type="Gene3D" id="3.60.40.10">
    <property type="entry name" value="PPM-type phosphatase domain"/>
    <property type="match status" value="1"/>
</dbReference>
<dbReference type="PANTHER" id="PTHR47992">
    <property type="entry name" value="PROTEIN PHOSPHATASE"/>
    <property type="match status" value="1"/>
</dbReference>
<keyword evidence="2" id="KW-0812">Transmembrane</keyword>
<dbReference type="InterPro" id="IPR001932">
    <property type="entry name" value="PPM-type_phosphatase-like_dom"/>
</dbReference>
<name>A0ABV6Z514_UNCC1</name>
<comment type="caution">
    <text evidence="4">The sequence shown here is derived from an EMBL/GenBank/DDBJ whole genome shotgun (WGS) entry which is preliminary data.</text>
</comment>
<dbReference type="SUPFAM" id="SSF81606">
    <property type="entry name" value="PP2C-like"/>
    <property type="match status" value="1"/>
</dbReference>
<dbReference type="Gene3D" id="3.30.70.1070">
    <property type="entry name" value="Sporulation related repeat"/>
    <property type="match status" value="1"/>
</dbReference>
<dbReference type="NCBIfam" id="NF033484">
    <property type="entry name" value="Stp1_PP2C_phos"/>
    <property type="match status" value="1"/>
</dbReference>